<evidence type="ECO:0000313" key="3">
    <source>
        <dbReference type="EMBL" id="MBK1671166.1"/>
    </source>
</evidence>
<organism evidence="3 4">
    <name type="scientific">Rhodovibrio sodomensis</name>
    <dbReference type="NCBI Taxonomy" id="1088"/>
    <lineage>
        <taxon>Bacteria</taxon>
        <taxon>Pseudomonadati</taxon>
        <taxon>Pseudomonadota</taxon>
        <taxon>Alphaproteobacteria</taxon>
        <taxon>Rhodospirillales</taxon>
        <taxon>Rhodovibrionaceae</taxon>
        <taxon>Rhodovibrio</taxon>
    </lineage>
</organism>
<sequence length="97" mass="10044">ATRVPGAPQAPQAPGSPPPPVSATPEAARPDAEAVARAFARCFSGADGALVLDHLRRITFERVLAPEAGEAALRDLEGQRRLAATLLALIRRGRTGG</sequence>
<dbReference type="Pfam" id="PF25181">
    <property type="entry name" value="Phage_Bbp19"/>
    <property type="match status" value="1"/>
</dbReference>
<feature type="region of interest" description="Disordered" evidence="1">
    <location>
        <begin position="1"/>
        <end position="30"/>
    </location>
</feature>
<dbReference type="Proteomes" id="UP001296873">
    <property type="component" value="Unassembled WGS sequence"/>
</dbReference>
<dbReference type="EMBL" id="NRRL01000152">
    <property type="protein sequence ID" value="MBK1671166.1"/>
    <property type="molecule type" value="Genomic_DNA"/>
</dbReference>
<proteinExistence type="predicted"/>
<name>A0ABS1DMD3_9PROT</name>
<keyword evidence="4" id="KW-1185">Reference proteome</keyword>
<protein>
    <recommendedName>
        <fullName evidence="2">Bbp19-like phage domain-containing protein</fullName>
    </recommendedName>
</protein>
<evidence type="ECO:0000313" key="4">
    <source>
        <dbReference type="Proteomes" id="UP001296873"/>
    </source>
</evidence>
<gene>
    <name evidence="3" type="ORF">CKO28_24480</name>
</gene>
<dbReference type="InterPro" id="IPR057447">
    <property type="entry name" value="Bbp19-like_phage"/>
</dbReference>
<reference evidence="3 4" key="1">
    <citation type="journal article" date="2020" name="Microorganisms">
        <title>Osmotic Adaptation and Compatible Solute Biosynthesis of Phototrophic Bacteria as Revealed from Genome Analyses.</title>
        <authorList>
            <person name="Imhoff J.F."/>
            <person name="Rahn T."/>
            <person name="Kunzel S."/>
            <person name="Keller A."/>
            <person name="Neulinger S.C."/>
        </authorList>
    </citation>
    <scope>NUCLEOTIDE SEQUENCE [LARGE SCALE GENOMIC DNA]</scope>
    <source>
        <strain evidence="3 4">DSM 9895</strain>
    </source>
</reference>
<comment type="caution">
    <text evidence="3">The sequence shown here is derived from an EMBL/GenBank/DDBJ whole genome shotgun (WGS) entry which is preliminary data.</text>
</comment>
<evidence type="ECO:0000259" key="2">
    <source>
        <dbReference type="Pfam" id="PF25181"/>
    </source>
</evidence>
<feature type="compositionally biased region" description="Low complexity" evidence="1">
    <location>
        <begin position="1"/>
        <end position="13"/>
    </location>
</feature>
<dbReference type="RefSeq" id="WP_200343720.1">
    <property type="nucleotide sequence ID" value="NZ_NRRL01000152.1"/>
</dbReference>
<feature type="non-terminal residue" evidence="3">
    <location>
        <position position="1"/>
    </location>
</feature>
<feature type="domain" description="Bbp19-like phage" evidence="2">
    <location>
        <begin position="39"/>
        <end position="90"/>
    </location>
</feature>
<accession>A0ABS1DMD3</accession>
<evidence type="ECO:0000256" key="1">
    <source>
        <dbReference type="SAM" id="MobiDB-lite"/>
    </source>
</evidence>